<sequence length="84" mass="8950">MQKLRIEKPGCWGTIDGVFQQLPVGHEFIAASVPPAFAGRASVVGEVGEQQLEVSTPGGKNPEQSEQSEQSEQADVTAKTKKAK</sequence>
<feature type="region of interest" description="Disordered" evidence="1">
    <location>
        <begin position="51"/>
        <end position="84"/>
    </location>
</feature>
<proteinExistence type="predicted"/>
<dbReference type="Proteomes" id="UP001176432">
    <property type="component" value="Unassembled WGS sequence"/>
</dbReference>
<dbReference type="EMBL" id="JAUPXB010000001">
    <property type="protein sequence ID" value="MDO7923042.1"/>
    <property type="molecule type" value="Genomic_DNA"/>
</dbReference>
<feature type="compositionally biased region" description="Low complexity" evidence="1">
    <location>
        <begin position="64"/>
        <end position="73"/>
    </location>
</feature>
<dbReference type="RefSeq" id="WP_304571693.1">
    <property type="nucleotide sequence ID" value="NZ_JATADE010000058.1"/>
</dbReference>
<reference evidence="2" key="1">
    <citation type="submission" date="2023-07" db="EMBL/GenBank/DDBJ databases">
        <title>Isolates cultured from stool samples of acute diarrhea patients.</title>
        <authorList>
            <person name="Jiang S."/>
        </authorList>
    </citation>
    <scope>NUCLEOTIDE SEQUENCE</scope>
    <source>
        <strain evidence="2">L4424</strain>
    </source>
</reference>
<accession>A0AAW7ZRP0</accession>
<dbReference type="AlphaFoldDB" id="A0AAW7ZRP0"/>
<organism evidence="2 3">
    <name type="scientific">Enterobacter asburiae</name>
    <dbReference type="NCBI Taxonomy" id="61645"/>
    <lineage>
        <taxon>Bacteria</taxon>
        <taxon>Pseudomonadati</taxon>
        <taxon>Pseudomonadota</taxon>
        <taxon>Gammaproteobacteria</taxon>
        <taxon>Enterobacterales</taxon>
        <taxon>Enterobacteriaceae</taxon>
        <taxon>Enterobacter</taxon>
        <taxon>Enterobacter cloacae complex</taxon>
    </lineage>
</organism>
<comment type="caution">
    <text evidence="2">The sequence shown here is derived from an EMBL/GenBank/DDBJ whole genome shotgun (WGS) entry which is preliminary data.</text>
</comment>
<evidence type="ECO:0000313" key="3">
    <source>
        <dbReference type="Proteomes" id="UP001176432"/>
    </source>
</evidence>
<gene>
    <name evidence="2" type="ORF">Q5934_16370</name>
</gene>
<protein>
    <submittedName>
        <fullName evidence="2">Uncharacterized protein</fullName>
    </submittedName>
</protein>
<evidence type="ECO:0000256" key="1">
    <source>
        <dbReference type="SAM" id="MobiDB-lite"/>
    </source>
</evidence>
<evidence type="ECO:0000313" key="2">
    <source>
        <dbReference type="EMBL" id="MDO7923042.1"/>
    </source>
</evidence>
<name>A0AAW7ZRP0_ENTAS</name>